<proteinExistence type="predicted"/>
<feature type="region of interest" description="Disordered" evidence="3">
    <location>
        <begin position="481"/>
        <end position="502"/>
    </location>
</feature>
<dbReference type="CDD" id="cd12148">
    <property type="entry name" value="fungal_TF_MHR"/>
    <property type="match status" value="1"/>
</dbReference>
<evidence type="ECO:0000256" key="3">
    <source>
        <dbReference type="SAM" id="MobiDB-lite"/>
    </source>
</evidence>
<feature type="region of interest" description="Disordered" evidence="3">
    <location>
        <begin position="519"/>
        <end position="560"/>
    </location>
</feature>
<evidence type="ECO:0000256" key="2">
    <source>
        <dbReference type="ARBA" id="ARBA00023242"/>
    </source>
</evidence>
<evidence type="ECO:0000256" key="1">
    <source>
        <dbReference type="ARBA" id="ARBA00022723"/>
    </source>
</evidence>
<dbReference type="Pfam" id="PF00172">
    <property type="entry name" value="Zn_clus"/>
    <property type="match status" value="1"/>
</dbReference>
<dbReference type="PANTHER" id="PTHR47654:SF5">
    <property type="entry name" value="TRANSCRIPTION FACTOR DOMAIN-CONTAINING PROTEIN"/>
    <property type="match status" value="1"/>
</dbReference>
<feature type="domain" description="Zn(2)-C6 fungal-type" evidence="4">
    <location>
        <begin position="89"/>
        <end position="119"/>
    </location>
</feature>
<dbReference type="InterPro" id="IPR053230">
    <property type="entry name" value="Trans_reg_galc"/>
</dbReference>
<dbReference type="PROSITE" id="PS00463">
    <property type="entry name" value="ZN2_CY6_FUNGAL_1"/>
    <property type="match status" value="1"/>
</dbReference>
<keyword evidence="6" id="KW-1185">Reference proteome</keyword>
<dbReference type="SUPFAM" id="SSF57701">
    <property type="entry name" value="Zn2/Cys6 DNA-binding domain"/>
    <property type="match status" value="1"/>
</dbReference>
<dbReference type="PROSITE" id="PS50048">
    <property type="entry name" value="ZN2_CY6_FUNGAL_2"/>
    <property type="match status" value="1"/>
</dbReference>
<feature type="compositionally biased region" description="Acidic residues" evidence="3">
    <location>
        <begin position="246"/>
        <end position="255"/>
    </location>
</feature>
<feature type="compositionally biased region" description="Polar residues" evidence="3">
    <location>
        <begin position="47"/>
        <end position="57"/>
    </location>
</feature>
<feature type="region of interest" description="Disordered" evidence="3">
    <location>
        <begin position="165"/>
        <end position="190"/>
    </location>
</feature>
<feature type="region of interest" description="Disordered" evidence="3">
    <location>
        <begin position="1"/>
        <end position="29"/>
    </location>
</feature>
<keyword evidence="1" id="KW-0479">Metal-binding</keyword>
<evidence type="ECO:0000313" key="6">
    <source>
        <dbReference type="Proteomes" id="UP000664534"/>
    </source>
</evidence>
<dbReference type="Proteomes" id="UP000664534">
    <property type="component" value="Unassembled WGS sequence"/>
</dbReference>
<feature type="region of interest" description="Disordered" evidence="3">
    <location>
        <begin position="239"/>
        <end position="272"/>
    </location>
</feature>
<protein>
    <recommendedName>
        <fullName evidence="4">Zn(2)-C6 fungal-type domain-containing protein</fullName>
    </recommendedName>
</protein>
<reference evidence="5" key="1">
    <citation type="submission" date="2021-03" db="EMBL/GenBank/DDBJ databases">
        <authorList>
            <person name="Tagirdzhanova G."/>
        </authorList>
    </citation>
    <scope>NUCLEOTIDE SEQUENCE</scope>
</reference>
<dbReference type="PANTHER" id="PTHR47654">
    <property type="entry name" value="ZN(II)2CYS6 TRANSCRIPTION FACTOR (EUROFUNG)-RELATED"/>
    <property type="match status" value="1"/>
</dbReference>
<dbReference type="GO" id="GO:0006351">
    <property type="term" value="P:DNA-templated transcription"/>
    <property type="evidence" value="ECO:0007669"/>
    <property type="project" value="InterPro"/>
</dbReference>
<dbReference type="EMBL" id="CAJPDT010000005">
    <property type="protein sequence ID" value="CAF9909054.1"/>
    <property type="molecule type" value="Genomic_DNA"/>
</dbReference>
<evidence type="ECO:0000259" key="4">
    <source>
        <dbReference type="PROSITE" id="PS50048"/>
    </source>
</evidence>
<accession>A0A8H3ID01</accession>
<dbReference type="InterPro" id="IPR007219">
    <property type="entry name" value="XnlR_reg_dom"/>
</dbReference>
<dbReference type="AlphaFoldDB" id="A0A8H3ID01"/>
<dbReference type="GO" id="GO:0000981">
    <property type="term" value="F:DNA-binding transcription factor activity, RNA polymerase II-specific"/>
    <property type="evidence" value="ECO:0007669"/>
    <property type="project" value="InterPro"/>
</dbReference>
<dbReference type="GO" id="GO:0008270">
    <property type="term" value="F:zinc ion binding"/>
    <property type="evidence" value="ECO:0007669"/>
    <property type="project" value="InterPro"/>
</dbReference>
<evidence type="ECO:0000313" key="5">
    <source>
        <dbReference type="EMBL" id="CAF9909054.1"/>
    </source>
</evidence>
<feature type="compositionally biased region" description="Polar residues" evidence="3">
    <location>
        <begin position="521"/>
        <end position="542"/>
    </location>
</feature>
<organism evidence="5 6">
    <name type="scientific">Imshaugia aleurites</name>
    <dbReference type="NCBI Taxonomy" id="172621"/>
    <lineage>
        <taxon>Eukaryota</taxon>
        <taxon>Fungi</taxon>
        <taxon>Dikarya</taxon>
        <taxon>Ascomycota</taxon>
        <taxon>Pezizomycotina</taxon>
        <taxon>Lecanoromycetes</taxon>
        <taxon>OSLEUM clade</taxon>
        <taxon>Lecanoromycetidae</taxon>
        <taxon>Lecanorales</taxon>
        <taxon>Lecanorineae</taxon>
        <taxon>Parmeliaceae</taxon>
        <taxon>Imshaugia</taxon>
    </lineage>
</organism>
<dbReference type="CDD" id="cd00067">
    <property type="entry name" value="GAL4"/>
    <property type="match status" value="1"/>
</dbReference>
<feature type="compositionally biased region" description="Low complexity" evidence="3">
    <location>
        <begin position="17"/>
        <end position="29"/>
    </location>
</feature>
<dbReference type="OrthoDB" id="5296287at2759"/>
<name>A0A8H3ID01_9LECA</name>
<dbReference type="InterPro" id="IPR001138">
    <property type="entry name" value="Zn2Cys6_DnaBD"/>
</dbReference>
<dbReference type="GO" id="GO:0003677">
    <property type="term" value="F:DNA binding"/>
    <property type="evidence" value="ECO:0007669"/>
    <property type="project" value="InterPro"/>
</dbReference>
<feature type="region of interest" description="Disordered" evidence="3">
    <location>
        <begin position="41"/>
        <end position="87"/>
    </location>
</feature>
<dbReference type="SMART" id="SM00066">
    <property type="entry name" value="GAL4"/>
    <property type="match status" value="1"/>
</dbReference>
<comment type="caution">
    <text evidence="5">The sequence shown here is derived from an EMBL/GenBank/DDBJ whole genome shotgun (WGS) entry which is preliminary data.</text>
</comment>
<gene>
    <name evidence="5" type="ORF">IMSHALPRED_007579</name>
</gene>
<dbReference type="Gene3D" id="4.10.240.10">
    <property type="entry name" value="Zn(2)-C6 fungal-type DNA-binding domain"/>
    <property type="match status" value="1"/>
</dbReference>
<dbReference type="Pfam" id="PF04082">
    <property type="entry name" value="Fungal_trans"/>
    <property type="match status" value="1"/>
</dbReference>
<sequence length="886" mass="99488">MKQTASKQAGMQRASIPPTTTGQQLQLSQSLPLPYVPTAALPVTAPQHKSSAQSQNPPKVAIPRLRRRSEDQSLSKGSATADKNRVAHACEPCRQRKTKCSGERPNCQHCEDFKLTCVYADGKRDKTKKQLGSLAGRIEEYHQLLEELSLRAGYEDQALIRRTLDRELTPEDDDEPATRSGKKSDVYREPAGEYIANARAGSTDSLDCIEEDYNRNTAIRATGYHGKNSELTWMQRIKRQTRQNSEEEDDDDDAEGSSPFGQTLPALDGDHFGPDLTPISESTYHCDDLTLTPPQYVDPFEMPSQATADMLFRTYLETVHPAFPIIGQNTFISQYQAFQLSQDQSKINQNWLAILNLIFAIGAKYSHFIQAEWSGHETDHLVYFTRARMLGFNADSILGHAELQKVQIAGLMSFYLMALNQINRSWLTSGIAMRHASTLGLNLRNDSKDVPETSKEIRYRVWWALCSLERILAVMTGRPTAFSETDCTTPAPLPLEEDSFVGDNAPNNQDIALLRRLSGHESGQSDGPMSTPSSNDHSSMLQTSPTDSVSPVSPPLSQERKQVIPTTNALYFAYHTKLSNFTNEVLNRLYSADAMSRSWADVQNHIAILNSKIEKWRGELPNVFDFTKKQRDQKFVRQRTSLGFFYYSTLLIINRPCLCRVDTKIPNQSYKAKDFNRETAMKCVHAARDMLEMLPQEPNPVGLYTVAPWWCLVHYLMQAATVLILELSYRSDHMPNEVCETFDTAKKVTNWLRSLSGGNEAARRAWSMCDDQLRKVAPKVGRSLAEASDYGSVSVNQGHMADEMQGIDSTQFTQEPATSSVYPPQQGYSTSAPFHQPVYSSYDQFFPLGQVPTTSASGPYNNIFSTAIDMDAMQYDDHHDAGYFHA</sequence>
<dbReference type="SMART" id="SM00906">
    <property type="entry name" value="Fungal_trans"/>
    <property type="match status" value="1"/>
</dbReference>
<keyword evidence="2" id="KW-0539">Nucleus</keyword>
<dbReference type="InterPro" id="IPR036864">
    <property type="entry name" value="Zn2-C6_fun-type_DNA-bd_sf"/>
</dbReference>